<keyword evidence="2" id="KW-1185">Reference proteome</keyword>
<name>A0A3P7D1M4_SCHSO</name>
<reference evidence="1 2" key="1">
    <citation type="submission" date="2018-11" db="EMBL/GenBank/DDBJ databases">
        <authorList>
            <consortium name="Pathogen Informatics"/>
        </authorList>
    </citation>
    <scope>NUCLEOTIDE SEQUENCE [LARGE SCALE GENOMIC DNA]</scope>
    <source>
        <strain evidence="1 2">NST_G2</strain>
    </source>
</reference>
<proteinExistence type="predicted"/>
<gene>
    <name evidence="1" type="ORF">SSLN_LOCUS12671</name>
</gene>
<protein>
    <submittedName>
        <fullName evidence="1">Uncharacterized protein</fullName>
    </submittedName>
</protein>
<organism evidence="1 2">
    <name type="scientific">Schistocephalus solidus</name>
    <name type="common">Tapeworm</name>
    <dbReference type="NCBI Taxonomy" id="70667"/>
    <lineage>
        <taxon>Eukaryota</taxon>
        <taxon>Metazoa</taxon>
        <taxon>Spiralia</taxon>
        <taxon>Lophotrochozoa</taxon>
        <taxon>Platyhelminthes</taxon>
        <taxon>Cestoda</taxon>
        <taxon>Eucestoda</taxon>
        <taxon>Diphyllobothriidea</taxon>
        <taxon>Diphyllobothriidae</taxon>
        <taxon>Schistocephalus</taxon>
    </lineage>
</organism>
<evidence type="ECO:0000313" key="2">
    <source>
        <dbReference type="Proteomes" id="UP000275846"/>
    </source>
</evidence>
<sequence length="127" mass="14089">MVPSHVRCESTQAYSTVNIPTAATTVKRQRQSVMARQSRPSRLFYITYKSSSFRFPVNTGAEFNADIRYVRGSDNVVADALPRPDINTLSPNFDLAKLGDFQLEDESIADLCTSNTLQLLDSLIPAS</sequence>
<dbReference type="AlphaFoldDB" id="A0A3P7D1M4"/>
<dbReference type="EMBL" id="UYSU01037451">
    <property type="protein sequence ID" value="VDL99056.1"/>
    <property type="molecule type" value="Genomic_DNA"/>
</dbReference>
<dbReference type="Proteomes" id="UP000275846">
    <property type="component" value="Unassembled WGS sequence"/>
</dbReference>
<accession>A0A3P7D1M4</accession>
<evidence type="ECO:0000313" key="1">
    <source>
        <dbReference type="EMBL" id="VDL99056.1"/>
    </source>
</evidence>
<dbReference type="OrthoDB" id="6285866at2759"/>